<protein>
    <submittedName>
        <fullName evidence="1">Uncharacterized protein</fullName>
    </submittedName>
</protein>
<sequence>MYADLFDPHGTAPKRSLMPSLLPKVVVVRQPRADEAGARSPNIRCDEDTMRQDHSNRINGNVSGRSENFHFHLITHLESFSLLLAVSGM</sequence>
<keyword evidence="2" id="KW-1185">Reference proteome</keyword>
<gene>
    <name evidence="1" type="ORF">OUZ56_008221</name>
</gene>
<dbReference type="Proteomes" id="UP001234178">
    <property type="component" value="Unassembled WGS sequence"/>
</dbReference>
<reference evidence="1 2" key="1">
    <citation type="journal article" date="2023" name="Nucleic Acids Res.">
        <title>The hologenome of Daphnia magna reveals possible DNA methylation and microbiome-mediated evolution of the host genome.</title>
        <authorList>
            <person name="Chaturvedi A."/>
            <person name="Li X."/>
            <person name="Dhandapani V."/>
            <person name="Marshall H."/>
            <person name="Kissane S."/>
            <person name="Cuenca-Cambronero M."/>
            <person name="Asole G."/>
            <person name="Calvet F."/>
            <person name="Ruiz-Romero M."/>
            <person name="Marangio P."/>
            <person name="Guigo R."/>
            <person name="Rago D."/>
            <person name="Mirbahai L."/>
            <person name="Eastwood N."/>
            <person name="Colbourne J.K."/>
            <person name="Zhou J."/>
            <person name="Mallon E."/>
            <person name="Orsini L."/>
        </authorList>
    </citation>
    <scope>NUCLEOTIDE SEQUENCE [LARGE SCALE GENOMIC DNA]</scope>
    <source>
        <strain evidence="1">LRV0_1</strain>
    </source>
</reference>
<proteinExistence type="predicted"/>
<evidence type="ECO:0000313" key="2">
    <source>
        <dbReference type="Proteomes" id="UP001234178"/>
    </source>
</evidence>
<comment type="caution">
    <text evidence="1">The sequence shown here is derived from an EMBL/GenBank/DDBJ whole genome shotgun (WGS) entry which is preliminary data.</text>
</comment>
<name>A0ABR0ACB0_9CRUS</name>
<accession>A0ABR0ACB0</accession>
<organism evidence="1 2">
    <name type="scientific">Daphnia magna</name>
    <dbReference type="NCBI Taxonomy" id="35525"/>
    <lineage>
        <taxon>Eukaryota</taxon>
        <taxon>Metazoa</taxon>
        <taxon>Ecdysozoa</taxon>
        <taxon>Arthropoda</taxon>
        <taxon>Crustacea</taxon>
        <taxon>Branchiopoda</taxon>
        <taxon>Diplostraca</taxon>
        <taxon>Cladocera</taxon>
        <taxon>Anomopoda</taxon>
        <taxon>Daphniidae</taxon>
        <taxon>Daphnia</taxon>
    </lineage>
</organism>
<evidence type="ECO:0000313" key="1">
    <source>
        <dbReference type="EMBL" id="KAK4022773.1"/>
    </source>
</evidence>
<dbReference type="EMBL" id="JAOYFB010000037">
    <property type="protein sequence ID" value="KAK4022773.1"/>
    <property type="molecule type" value="Genomic_DNA"/>
</dbReference>